<evidence type="ECO:0008006" key="3">
    <source>
        <dbReference type="Google" id="ProtNLM"/>
    </source>
</evidence>
<keyword evidence="2" id="KW-1185">Reference proteome</keyword>
<dbReference type="Proteomes" id="UP001531129">
    <property type="component" value="Unassembled WGS sequence"/>
</dbReference>
<evidence type="ECO:0000313" key="2">
    <source>
        <dbReference type="Proteomes" id="UP001531129"/>
    </source>
</evidence>
<comment type="caution">
    <text evidence="1">The sequence shown here is derived from an EMBL/GenBank/DDBJ whole genome shotgun (WGS) entry which is preliminary data.</text>
</comment>
<accession>A0ABU8CJP4</accession>
<reference evidence="1 2" key="1">
    <citation type="submission" date="2024-01" db="EMBL/GenBank/DDBJ databases">
        <title>Draft genome sequences of three bacterial strains isolated from Acacia saligna represent a potential new species within the genus Rhizobium.</title>
        <authorList>
            <person name="Tambong J.T."/>
            <person name="Mnasri B."/>
        </authorList>
    </citation>
    <scope>NUCLEOTIDE SEQUENCE [LARGE SCALE GENOMIC DNA]</scope>
    <source>
        <strain evidence="1 2">1AS12I</strain>
    </source>
</reference>
<name>A0ABU8CJP4_9HYPH</name>
<dbReference type="PROSITE" id="PS51257">
    <property type="entry name" value="PROKAR_LIPOPROTEIN"/>
    <property type="match status" value="1"/>
</dbReference>
<gene>
    <name evidence="1" type="ORF">V8Q02_12805</name>
</gene>
<sequence>MGRYCISLICGFAFTLSSCGTTVPKMVLSNEPHATAFFINKLVNHVKCEVREAFFRAREFDLKNAKQQGDGVRRLAWLDTWAAELSLTLTVKETGTVAPSLEYTDQLGKVSQLVLSTGISSSSEATRIAKIDFTLPFADFLKERQANPNRPIICKETGIILVNGDLGFDDMIDDLAFPHFIPGNVAVKPPKTFSNEVQFVVTVSGDLTPSFDLRRIDTNPPGTLSLFSASRARTNDIVVSLGPTAPGKPDTPSQQLEAAHQNALLRSAFQNALTTAP</sequence>
<organism evidence="1 2">
    <name type="scientific">Rhizobium aouanii</name>
    <dbReference type="NCBI Taxonomy" id="3118145"/>
    <lineage>
        <taxon>Bacteria</taxon>
        <taxon>Pseudomonadati</taxon>
        <taxon>Pseudomonadota</taxon>
        <taxon>Alphaproteobacteria</taxon>
        <taxon>Hyphomicrobiales</taxon>
        <taxon>Rhizobiaceae</taxon>
        <taxon>Rhizobium/Agrobacterium group</taxon>
        <taxon>Rhizobium</taxon>
    </lineage>
</organism>
<protein>
    <recommendedName>
        <fullName evidence="3">Lipoprotein</fullName>
    </recommendedName>
</protein>
<proteinExistence type="predicted"/>
<evidence type="ECO:0000313" key="1">
    <source>
        <dbReference type="EMBL" id="MEI1248884.1"/>
    </source>
</evidence>
<dbReference type="RefSeq" id="WP_264396619.1">
    <property type="nucleotide sequence ID" value="NZ_JBAMYB010000006.1"/>
</dbReference>
<dbReference type="EMBL" id="JBAMYC010000006">
    <property type="protein sequence ID" value="MEI1248884.1"/>
    <property type="molecule type" value="Genomic_DNA"/>
</dbReference>